<dbReference type="Gramene" id="ERN08221">
    <property type="protein sequence ID" value="ERN08221"/>
    <property type="gene ID" value="AMTR_s00018p00206260"/>
</dbReference>
<evidence type="ECO:0000313" key="2">
    <source>
        <dbReference type="EMBL" id="ERN08221.1"/>
    </source>
</evidence>
<name>W1PKP6_AMBTC</name>
<dbReference type="AlphaFoldDB" id="W1PKP6"/>
<evidence type="ECO:0000256" key="1">
    <source>
        <dbReference type="SAM" id="MobiDB-lite"/>
    </source>
</evidence>
<gene>
    <name evidence="2" type="ORF">AMTR_s00018p00206260</name>
</gene>
<accession>W1PKP6</accession>
<organism evidence="2 3">
    <name type="scientific">Amborella trichopoda</name>
    <dbReference type="NCBI Taxonomy" id="13333"/>
    <lineage>
        <taxon>Eukaryota</taxon>
        <taxon>Viridiplantae</taxon>
        <taxon>Streptophyta</taxon>
        <taxon>Embryophyta</taxon>
        <taxon>Tracheophyta</taxon>
        <taxon>Spermatophyta</taxon>
        <taxon>Magnoliopsida</taxon>
        <taxon>Amborellales</taxon>
        <taxon>Amborellaceae</taxon>
        <taxon>Amborella</taxon>
    </lineage>
</organism>
<protein>
    <submittedName>
        <fullName evidence="2">Uncharacterized protein</fullName>
    </submittedName>
</protein>
<dbReference type="EMBL" id="KI393569">
    <property type="protein sequence ID" value="ERN08221.1"/>
    <property type="molecule type" value="Genomic_DNA"/>
</dbReference>
<proteinExistence type="predicted"/>
<keyword evidence="3" id="KW-1185">Reference proteome</keyword>
<sequence length="110" mass="12307">MAKTMFSHEGLGEGVERGVTKDVEFDQDDDGDDNEEDDEDGEAGAQGYRQEGAPAVCEFLLFTSHLQRLRCPAGFPGSHWHCRSYAEQDGNSTQVPFFSQLRKPFTIHQP</sequence>
<dbReference type="Proteomes" id="UP000017836">
    <property type="component" value="Unassembled WGS sequence"/>
</dbReference>
<dbReference type="HOGENOM" id="CLU_2174359_0_0_1"/>
<reference evidence="3" key="1">
    <citation type="journal article" date="2013" name="Science">
        <title>The Amborella genome and the evolution of flowering plants.</title>
        <authorList>
            <consortium name="Amborella Genome Project"/>
        </authorList>
    </citation>
    <scope>NUCLEOTIDE SEQUENCE [LARGE SCALE GENOMIC DNA]</scope>
</reference>
<feature type="compositionally biased region" description="Acidic residues" evidence="1">
    <location>
        <begin position="25"/>
        <end position="42"/>
    </location>
</feature>
<feature type="region of interest" description="Disordered" evidence="1">
    <location>
        <begin position="1"/>
        <end position="49"/>
    </location>
</feature>
<evidence type="ECO:0000313" key="3">
    <source>
        <dbReference type="Proteomes" id="UP000017836"/>
    </source>
</evidence>
<feature type="compositionally biased region" description="Basic and acidic residues" evidence="1">
    <location>
        <begin position="10"/>
        <end position="24"/>
    </location>
</feature>